<evidence type="ECO:0000256" key="4">
    <source>
        <dbReference type="ARBA" id="ARBA00020019"/>
    </source>
</evidence>
<comment type="subcellular location">
    <subcellularLocation>
        <location evidence="12">Cell inner membrane</location>
        <topology evidence="12">Peripheral membrane protein</topology>
        <orientation evidence="12">Cytoplasmic side</orientation>
    </subcellularLocation>
    <subcellularLocation>
        <location evidence="2">Cell membrane</location>
        <topology evidence="2">Peripheral membrane protein</topology>
    </subcellularLocation>
</comment>
<dbReference type="Pfam" id="PF00005">
    <property type="entry name" value="ABC_tran"/>
    <property type="match status" value="1"/>
</dbReference>
<sequence>MIRFENVGMRYGMGSEVLKDISFTLERGSFHFLVGPSGAGKTSLLKLLYLAHRPSRGLIHYFGNDTTEMSRLELPKIRRRIGVVFQDFRLFDHLTAFENVAMPLQINGAKKAQVAGHVEELLEWVGLKDRMHAKPPTLSGGEKQRVAIARAVINKPDLLVADEPTGNVDPEIAKRLIHLFSELNKTGTTTVVATHDESIVEAVGAPVLHLNKGELEKQRGFKYQPYDKAVHAAQGTIDGPAEQSRRAAILQGGKQDG</sequence>
<dbReference type="InterPro" id="IPR003593">
    <property type="entry name" value="AAA+_ATPase"/>
</dbReference>
<dbReference type="EMBL" id="BNCI01000001">
    <property type="protein sequence ID" value="GHF11707.1"/>
    <property type="molecule type" value="Genomic_DNA"/>
</dbReference>
<evidence type="ECO:0000256" key="6">
    <source>
        <dbReference type="ARBA" id="ARBA00022475"/>
    </source>
</evidence>
<dbReference type="GO" id="GO:0051301">
    <property type="term" value="P:cell division"/>
    <property type="evidence" value="ECO:0007669"/>
    <property type="project" value="UniProtKB-UniRule"/>
</dbReference>
<organism evidence="14 15">
    <name type="scientific">Kordiimonas sediminis</name>
    <dbReference type="NCBI Taxonomy" id="1735581"/>
    <lineage>
        <taxon>Bacteria</taxon>
        <taxon>Pseudomonadati</taxon>
        <taxon>Pseudomonadota</taxon>
        <taxon>Alphaproteobacteria</taxon>
        <taxon>Kordiimonadales</taxon>
        <taxon>Kordiimonadaceae</taxon>
        <taxon>Kordiimonas</taxon>
    </lineage>
</organism>
<dbReference type="Proteomes" id="UP000630923">
    <property type="component" value="Unassembled WGS sequence"/>
</dbReference>
<keyword evidence="11 12" id="KW-0131">Cell cycle</keyword>
<comment type="subunit">
    <text evidence="12">Homodimer. Forms a membrane-associated complex with FtsX.</text>
</comment>
<comment type="function">
    <text evidence="1">Part of the ABC transporter FtsEX involved in cellular division. Important for assembly or stability of the septal ring.</text>
</comment>
<dbReference type="InterPro" id="IPR027417">
    <property type="entry name" value="P-loop_NTPase"/>
</dbReference>
<keyword evidence="8 12" id="KW-0547">Nucleotide-binding</keyword>
<dbReference type="PROSITE" id="PS50893">
    <property type="entry name" value="ABC_TRANSPORTER_2"/>
    <property type="match status" value="1"/>
</dbReference>
<dbReference type="GO" id="GO:0022857">
    <property type="term" value="F:transmembrane transporter activity"/>
    <property type="evidence" value="ECO:0007669"/>
    <property type="project" value="TreeGrafter"/>
</dbReference>
<evidence type="ECO:0000256" key="1">
    <source>
        <dbReference type="ARBA" id="ARBA00002579"/>
    </source>
</evidence>
<dbReference type="Gene3D" id="3.40.50.300">
    <property type="entry name" value="P-loop containing nucleotide triphosphate hydrolases"/>
    <property type="match status" value="1"/>
</dbReference>
<evidence type="ECO:0000313" key="14">
    <source>
        <dbReference type="EMBL" id="GHF11707.1"/>
    </source>
</evidence>
<evidence type="ECO:0000259" key="13">
    <source>
        <dbReference type="PROSITE" id="PS50893"/>
    </source>
</evidence>
<evidence type="ECO:0000256" key="3">
    <source>
        <dbReference type="ARBA" id="ARBA00005417"/>
    </source>
</evidence>
<dbReference type="InterPro" id="IPR015854">
    <property type="entry name" value="ABC_transpr_LolD-like"/>
</dbReference>
<dbReference type="GO" id="GO:0005886">
    <property type="term" value="C:plasma membrane"/>
    <property type="evidence" value="ECO:0007669"/>
    <property type="project" value="UniProtKB-SubCell"/>
</dbReference>
<dbReference type="InterPro" id="IPR017911">
    <property type="entry name" value="MacB-like_ATP-bd"/>
</dbReference>
<feature type="domain" description="ABC transporter" evidence="13">
    <location>
        <begin position="2"/>
        <end position="237"/>
    </location>
</feature>
<evidence type="ECO:0000313" key="15">
    <source>
        <dbReference type="Proteomes" id="UP000630923"/>
    </source>
</evidence>
<dbReference type="NCBIfam" id="TIGR02673">
    <property type="entry name" value="FtsE"/>
    <property type="match status" value="1"/>
</dbReference>
<accession>A0A919AK21</accession>
<dbReference type="GO" id="GO:0005524">
    <property type="term" value="F:ATP binding"/>
    <property type="evidence" value="ECO:0007669"/>
    <property type="project" value="UniProtKB-UniRule"/>
</dbReference>
<dbReference type="PROSITE" id="PS00211">
    <property type="entry name" value="ABC_TRANSPORTER_1"/>
    <property type="match status" value="1"/>
</dbReference>
<evidence type="ECO:0000256" key="5">
    <source>
        <dbReference type="ARBA" id="ARBA00022448"/>
    </source>
</evidence>
<reference evidence="14" key="2">
    <citation type="submission" date="2020-09" db="EMBL/GenBank/DDBJ databases">
        <authorList>
            <person name="Sun Q."/>
            <person name="Kim S."/>
        </authorList>
    </citation>
    <scope>NUCLEOTIDE SEQUENCE</scope>
    <source>
        <strain evidence="14">KCTC 42590</strain>
    </source>
</reference>
<dbReference type="CDD" id="cd03255">
    <property type="entry name" value="ABC_MJ0796_LolCDE_FtsE"/>
    <property type="match status" value="1"/>
</dbReference>
<dbReference type="PANTHER" id="PTHR24220">
    <property type="entry name" value="IMPORT ATP-BINDING PROTEIN"/>
    <property type="match status" value="1"/>
</dbReference>
<comment type="caution">
    <text evidence="14">The sequence shown here is derived from an EMBL/GenBank/DDBJ whole genome shotgun (WGS) entry which is preliminary data.</text>
</comment>
<keyword evidence="6 12" id="KW-1003">Cell membrane</keyword>
<keyword evidence="5" id="KW-0813">Transport</keyword>
<keyword evidence="15" id="KW-1185">Reference proteome</keyword>
<dbReference type="AlphaFoldDB" id="A0A919AK21"/>
<dbReference type="SMART" id="SM00382">
    <property type="entry name" value="AAA"/>
    <property type="match status" value="1"/>
</dbReference>
<keyword evidence="10 12" id="KW-0472">Membrane</keyword>
<dbReference type="InterPro" id="IPR005286">
    <property type="entry name" value="Cell_div_FtsE"/>
</dbReference>
<protein>
    <recommendedName>
        <fullName evidence="4 12">Cell division ATP-binding protein FtsE</fullName>
    </recommendedName>
</protein>
<keyword evidence="7 12" id="KW-0132">Cell division</keyword>
<dbReference type="FunFam" id="3.40.50.300:FF:000056">
    <property type="entry name" value="Cell division ATP-binding protein FtsE"/>
    <property type="match status" value="1"/>
</dbReference>
<dbReference type="InterPro" id="IPR017871">
    <property type="entry name" value="ABC_transporter-like_CS"/>
</dbReference>
<name>A0A919AK21_9PROT</name>
<keyword evidence="9 12" id="KW-0067">ATP-binding</keyword>
<evidence type="ECO:0000256" key="9">
    <source>
        <dbReference type="ARBA" id="ARBA00022840"/>
    </source>
</evidence>
<dbReference type="GO" id="GO:0016887">
    <property type="term" value="F:ATP hydrolysis activity"/>
    <property type="evidence" value="ECO:0007669"/>
    <property type="project" value="InterPro"/>
</dbReference>
<reference evidence="14" key="1">
    <citation type="journal article" date="2014" name="Int. J. Syst. Evol. Microbiol.">
        <title>Complete genome sequence of Corynebacterium casei LMG S-19264T (=DSM 44701T), isolated from a smear-ripened cheese.</title>
        <authorList>
            <consortium name="US DOE Joint Genome Institute (JGI-PGF)"/>
            <person name="Walter F."/>
            <person name="Albersmeier A."/>
            <person name="Kalinowski J."/>
            <person name="Ruckert C."/>
        </authorList>
    </citation>
    <scope>NUCLEOTIDE SEQUENCE</scope>
    <source>
        <strain evidence="14">KCTC 42590</strain>
    </source>
</reference>
<evidence type="ECO:0000256" key="10">
    <source>
        <dbReference type="ARBA" id="ARBA00023136"/>
    </source>
</evidence>
<dbReference type="SUPFAM" id="SSF52540">
    <property type="entry name" value="P-loop containing nucleoside triphosphate hydrolases"/>
    <property type="match status" value="1"/>
</dbReference>
<evidence type="ECO:0000256" key="2">
    <source>
        <dbReference type="ARBA" id="ARBA00004202"/>
    </source>
</evidence>
<proteinExistence type="inferred from homology"/>
<evidence type="ECO:0000256" key="7">
    <source>
        <dbReference type="ARBA" id="ARBA00022618"/>
    </source>
</evidence>
<dbReference type="RefSeq" id="WP_191249694.1">
    <property type="nucleotide sequence ID" value="NZ_BNCI01000001.1"/>
</dbReference>
<comment type="similarity">
    <text evidence="3 12">Belongs to the ABC transporter superfamily.</text>
</comment>
<dbReference type="InterPro" id="IPR003439">
    <property type="entry name" value="ABC_transporter-like_ATP-bd"/>
</dbReference>
<gene>
    <name evidence="12" type="primary">ftsE</name>
    <name evidence="14" type="ORF">GCM10017044_01940</name>
</gene>
<dbReference type="PANTHER" id="PTHR24220:SF470">
    <property type="entry name" value="CELL DIVISION ATP-BINDING PROTEIN FTSE"/>
    <property type="match status" value="1"/>
</dbReference>
<evidence type="ECO:0000256" key="8">
    <source>
        <dbReference type="ARBA" id="ARBA00022741"/>
    </source>
</evidence>
<evidence type="ECO:0000256" key="11">
    <source>
        <dbReference type="ARBA" id="ARBA00023306"/>
    </source>
</evidence>
<evidence type="ECO:0000256" key="12">
    <source>
        <dbReference type="RuleBase" id="RU365094"/>
    </source>
</evidence>